<proteinExistence type="predicted"/>
<dbReference type="GeneID" id="829253"/>
<protein>
    <submittedName>
        <fullName evidence="3">Uncharacterized protein</fullName>
    </submittedName>
</protein>
<dbReference type="KEGG" id="ath:AT4G31260"/>
<accession>A0A178V3W2</accession>
<gene>
    <name evidence="1" type="ordered locus">At4g31260</name>
    <name evidence="3" type="ordered locus">AXX17_At4g35800</name>
    <name evidence="4" type="ORF">AN1_LOCUS19929</name>
    <name evidence="2" type="ORF">C24_LOCUS19823</name>
</gene>
<evidence type="ECO:0000313" key="3">
    <source>
        <dbReference type="EMBL" id="OAP00298.1"/>
    </source>
</evidence>
<dbReference type="Proteomes" id="UP000434276">
    <property type="component" value="Unassembled WGS sequence"/>
</dbReference>
<dbReference type="EMBL" id="CACSHJ010000095">
    <property type="protein sequence ID" value="CAA0397109.1"/>
    <property type="molecule type" value="Genomic_DNA"/>
</dbReference>
<dbReference type="AlphaFoldDB" id="A0A178V3W2"/>
<evidence type="ECO:0000313" key="2">
    <source>
        <dbReference type="EMBL" id="CAA0397109.1"/>
    </source>
</evidence>
<evidence type="ECO:0000313" key="4">
    <source>
        <dbReference type="EMBL" id="VYS64518.1"/>
    </source>
</evidence>
<reference evidence="4 6" key="3">
    <citation type="submission" date="2019-11" db="EMBL/GenBank/DDBJ databases">
        <authorList>
            <person name="Jiao W.-B."/>
            <person name="Schneeberger K."/>
        </authorList>
    </citation>
    <scope>NUCLEOTIDE SEQUENCE [LARGE SCALE GENOMIC DNA]</scope>
    <source>
        <strain evidence="6">cv. An-1</strain>
        <strain evidence="7">cv. C24</strain>
    </source>
</reference>
<reference evidence="5" key="1">
    <citation type="journal article" date="2016" name="Proc. Natl. Acad. Sci. U.S.A.">
        <title>Chromosome-level assembly of Arabidopsis thaliana Ler reveals the extent of translocation and inversion polymorphisms.</title>
        <authorList>
            <person name="Zapata L."/>
            <person name="Ding J."/>
            <person name="Willing E.M."/>
            <person name="Hartwig B."/>
            <person name="Bezdan D."/>
            <person name="Jiao W.B."/>
            <person name="Patel V."/>
            <person name="Velikkakam James G."/>
            <person name="Koornneef M."/>
            <person name="Ossowski S."/>
            <person name="Schneeberger K."/>
        </authorList>
    </citation>
    <scope>NUCLEOTIDE SEQUENCE [LARGE SCALE GENOMIC DNA]</scope>
    <source>
        <strain evidence="5">cv. Landsberg erecta</strain>
    </source>
</reference>
<dbReference type="EMBL" id="CACRSJ010000109">
    <property type="protein sequence ID" value="VYS64518.1"/>
    <property type="molecule type" value="Genomic_DNA"/>
</dbReference>
<organism evidence="3 5">
    <name type="scientific">Arabidopsis thaliana</name>
    <name type="common">Mouse-ear cress</name>
    <dbReference type="NCBI Taxonomy" id="3702"/>
    <lineage>
        <taxon>Eukaryota</taxon>
        <taxon>Viridiplantae</taxon>
        <taxon>Streptophyta</taxon>
        <taxon>Embryophyta</taxon>
        <taxon>Tracheophyta</taxon>
        <taxon>Spermatophyta</taxon>
        <taxon>Magnoliopsida</taxon>
        <taxon>eudicotyledons</taxon>
        <taxon>Gunneridae</taxon>
        <taxon>Pentapetalae</taxon>
        <taxon>rosids</taxon>
        <taxon>malvids</taxon>
        <taxon>Brassicales</taxon>
        <taxon>Brassicaceae</taxon>
        <taxon>Camelineae</taxon>
        <taxon>Arabidopsis</taxon>
    </lineage>
</organism>
<dbReference type="ExpressionAtlas" id="A0A178V3W2">
    <property type="expression patterns" value="baseline and differential"/>
</dbReference>
<dbReference type="EMBL" id="LUHQ01000004">
    <property type="protein sequence ID" value="OAP00298.1"/>
    <property type="molecule type" value="Genomic_DNA"/>
</dbReference>
<dbReference type="SMR" id="A0A178V3W2"/>
<dbReference type="Proteomes" id="UP000078284">
    <property type="component" value="Chromosome 4"/>
</dbReference>
<evidence type="ECO:0000313" key="5">
    <source>
        <dbReference type="Proteomes" id="UP000078284"/>
    </source>
</evidence>
<sequence length="64" mass="6764">MMGLKSKVPGGRNSLESFLIASKAAGSIIRSLYPDKVKSEIPIQDIRSCGGVLASVQTPNIFSV</sequence>
<evidence type="ECO:0000313" key="1">
    <source>
        <dbReference type="Araport" id="AT4G31260"/>
    </source>
</evidence>
<dbReference type="OrthoDB" id="10274604at2759"/>
<reference evidence="3" key="2">
    <citation type="submission" date="2016-03" db="EMBL/GenBank/DDBJ databases">
        <title>Full-length assembly of Arabidopsis thaliana Ler reveals the complement of translocations and inversions.</title>
        <authorList>
            <person name="Zapata L."/>
            <person name="Schneeberger K."/>
            <person name="Ossowski S."/>
        </authorList>
    </citation>
    <scope>NUCLEOTIDE SEQUENCE [LARGE SCALE GENOMIC DNA]</scope>
    <source>
        <tissue evidence="3">Leaf</tissue>
    </source>
</reference>
<name>A0A178V3W2_ARATH</name>
<dbReference type="Araport" id="AT4G31260"/>
<dbReference type="Proteomes" id="UP000426265">
    <property type="component" value="Unassembled WGS sequence"/>
</dbReference>
<evidence type="ECO:0000313" key="7">
    <source>
        <dbReference type="Proteomes" id="UP000434276"/>
    </source>
</evidence>
<evidence type="ECO:0000313" key="6">
    <source>
        <dbReference type="Proteomes" id="UP000426265"/>
    </source>
</evidence>